<keyword evidence="2" id="KW-1185">Reference proteome</keyword>
<organism evidence="1 2">
    <name type="scientific">Ottowia thiooxydans</name>
    <dbReference type="NCBI Taxonomy" id="219182"/>
    <lineage>
        <taxon>Bacteria</taxon>
        <taxon>Pseudomonadati</taxon>
        <taxon>Pseudomonadota</taxon>
        <taxon>Betaproteobacteria</taxon>
        <taxon>Burkholderiales</taxon>
        <taxon>Comamonadaceae</taxon>
        <taxon>Ottowia</taxon>
    </lineage>
</organism>
<gene>
    <name evidence="1" type="ORF">ABIE13_004551</name>
</gene>
<name>A0ABV2QEV4_9BURK</name>
<dbReference type="RefSeq" id="WP_354447494.1">
    <property type="nucleotide sequence ID" value="NZ_JBEPSH010000009.1"/>
</dbReference>
<protein>
    <submittedName>
        <fullName evidence="1">Uncharacterized protein</fullName>
    </submittedName>
</protein>
<evidence type="ECO:0000313" key="1">
    <source>
        <dbReference type="EMBL" id="MET4579423.1"/>
    </source>
</evidence>
<comment type="caution">
    <text evidence="1">The sequence shown here is derived from an EMBL/GenBank/DDBJ whole genome shotgun (WGS) entry which is preliminary data.</text>
</comment>
<reference evidence="1 2" key="1">
    <citation type="submission" date="2024-06" db="EMBL/GenBank/DDBJ databases">
        <title>Sorghum-associated microbial communities from plants grown in Nebraska, USA.</title>
        <authorList>
            <person name="Schachtman D."/>
        </authorList>
    </citation>
    <scope>NUCLEOTIDE SEQUENCE [LARGE SCALE GENOMIC DNA]</scope>
    <source>
        <strain evidence="1 2">2709</strain>
    </source>
</reference>
<dbReference type="EMBL" id="JBEPSH010000009">
    <property type="protein sequence ID" value="MET4579423.1"/>
    <property type="molecule type" value="Genomic_DNA"/>
</dbReference>
<dbReference type="Proteomes" id="UP001549320">
    <property type="component" value="Unassembled WGS sequence"/>
</dbReference>
<accession>A0ABV2QEV4</accession>
<sequence length="71" mass="8064">MVNSTAQNIGRYLVTPITRRTESGLYQASVSIRRGMHDRIFRFIPQFCSDSGAQLYALDQARSMVLNRQIG</sequence>
<proteinExistence type="predicted"/>
<evidence type="ECO:0000313" key="2">
    <source>
        <dbReference type="Proteomes" id="UP001549320"/>
    </source>
</evidence>